<dbReference type="AlphaFoldDB" id="A0A0F8W892"/>
<dbReference type="InterPro" id="IPR032466">
    <property type="entry name" value="Metal_Hydrolase"/>
</dbReference>
<dbReference type="EMBL" id="LAZR01066719">
    <property type="protein sequence ID" value="KKK53017.1"/>
    <property type="molecule type" value="Genomic_DNA"/>
</dbReference>
<comment type="caution">
    <text evidence="2">The sequence shown here is derived from an EMBL/GenBank/DDBJ whole genome shotgun (WGS) entry which is preliminary data.</text>
</comment>
<dbReference type="PANTHER" id="PTHR10443">
    <property type="entry name" value="MICROSOMAL DIPEPTIDASE"/>
    <property type="match status" value="1"/>
</dbReference>
<feature type="coiled-coil region" evidence="1">
    <location>
        <begin position="12"/>
        <end position="39"/>
    </location>
</feature>
<dbReference type="PANTHER" id="PTHR10443:SF12">
    <property type="entry name" value="DIPEPTIDASE"/>
    <property type="match status" value="1"/>
</dbReference>
<dbReference type="SUPFAM" id="SSF51556">
    <property type="entry name" value="Metallo-dependent hydrolases"/>
    <property type="match status" value="1"/>
</dbReference>
<dbReference type="Gene3D" id="3.20.20.140">
    <property type="entry name" value="Metal-dependent hydrolases"/>
    <property type="match status" value="1"/>
</dbReference>
<dbReference type="PROSITE" id="PS51365">
    <property type="entry name" value="RENAL_DIPEPTIDASE_2"/>
    <property type="match status" value="1"/>
</dbReference>
<reference evidence="2" key="1">
    <citation type="journal article" date="2015" name="Nature">
        <title>Complex archaea that bridge the gap between prokaryotes and eukaryotes.</title>
        <authorList>
            <person name="Spang A."/>
            <person name="Saw J.H."/>
            <person name="Jorgensen S.L."/>
            <person name="Zaremba-Niedzwiedzka K."/>
            <person name="Martijn J."/>
            <person name="Lind A.E."/>
            <person name="van Eijk R."/>
            <person name="Schleper C."/>
            <person name="Guy L."/>
            <person name="Ettema T.J."/>
        </authorList>
    </citation>
    <scope>NUCLEOTIDE SEQUENCE</scope>
</reference>
<protein>
    <recommendedName>
        <fullName evidence="3">Diguanylate cyclase</fullName>
    </recommendedName>
</protein>
<dbReference type="Pfam" id="PF01244">
    <property type="entry name" value="Peptidase_M19"/>
    <property type="match status" value="1"/>
</dbReference>
<evidence type="ECO:0000313" key="2">
    <source>
        <dbReference type="EMBL" id="KKK53017.1"/>
    </source>
</evidence>
<dbReference type="GO" id="GO:0070573">
    <property type="term" value="F:metallodipeptidase activity"/>
    <property type="evidence" value="ECO:0007669"/>
    <property type="project" value="InterPro"/>
</dbReference>
<dbReference type="InterPro" id="IPR008257">
    <property type="entry name" value="Pept_M19"/>
</dbReference>
<name>A0A0F8W892_9ZZZZ</name>
<proteinExistence type="predicted"/>
<evidence type="ECO:0008006" key="3">
    <source>
        <dbReference type="Google" id="ProtNLM"/>
    </source>
</evidence>
<organism evidence="2">
    <name type="scientific">marine sediment metagenome</name>
    <dbReference type="NCBI Taxonomy" id="412755"/>
    <lineage>
        <taxon>unclassified sequences</taxon>
        <taxon>metagenomes</taxon>
        <taxon>ecological metagenomes</taxon>
    </lineage>
</organism>
<feature type="non-terminal residue" evidence="2">
    <location>
        <position position="1"/>
    </location>
</feature>
<gene>
    <name evidence="2" type="ORF">LCGC14_3099000</name>
</gene>
<keyword evidence="1" id="KW-0175">Coiled coil</keyword>
<accession>A0A0F8W892</accession>
<evidence type="ECO:0000256" key="1">
    <source>
        <dbReference type="SAM" id="Coils"/>
    </source>
</evidence>
<dbReference type="GO" id="GO:0006508">
    <property type="term" value="P:proteolysis"/>
    <property type="evidence" value="ECO:0007669"/>
    <property type="project" value="InterPro"/>
</dbReference>
<sequence length="307" mass="34391">MGYHQNCWDKNKDRIEGLATTVEERLELLEERVNELYRKCIVISLHDHTLRLPTDLAHLAEWSRQGRTATAYEGLNASCIDAVFDNLMDAFACITSKSGWRFEDVVYDLGMRLSDIAHQDFVIKCERVKDILRAYDEGKIAFIPSIECSTPIEKELDRIDVLYGLGIRMMGITYSESNILGSGLKEENDGGLTYFGHQAVDRMNKIGMAIDIAHSGDKTSLDTIKASQKPVFISHAGARGIWNSKRMRSDETIKACAKRGGVIGIEAAPHTTVSSTHPQMNIESVMDHFEYCVNLVGIDHVSFGIFL</sequence>